<dbReference type="Gene3D" id="3.30.2310.20">
    <property type="entry name" value="RelE-like"/>
    <property type="match status" value="1"/>
</dbReference>
<name>A0A6G4WFJ0_9HYPH</name>
<accession>A0A6G4WFJ0</accession>
<dbReference type="InterPro" id="IPR028344">
    <property type="entry name" value="ParE1/4"/>
</dbReference>
<proteinExistence type="inferred from homology"/>
<evidence type="ECO:0000256" key="3">
    <source>
        <dbReference type="PIRNR" id="PIRNR029218"/>
    </source>
</evidence>
<dbReference type="InterPro" id="IPR035093">
    <property type="entry name" value="RelE/ParE_toxin_dom_sf"/>
</dbReference>
<sequence>MAHRIRLRPRARADMLDIWKYVAAENERAAEKIIARINDVFLLLASEPEAGRRRSELSEGLRSFPAGSYVVFYEVREKTVDIVRVVSGYRDITGDLMNE</sequence>
<dbReference type="InterPro" id="IPR007712">
    <property type="entry name" value="RelE/ParE_toxin"/>
</dbReference>
<evidence type="ECO:0000313" key="4">
    <source>
        <dbReference type="EMBL" id="NGO53521.1"/>
    </source>
</evidence>
<dbReference type="Pfam" id="PF05016">
    <property type="entry name" value="ParE_toxin"/>
    <property type="match status" value="1"/>
</dbReference>
<dbReference type="PIRSF" id="PIRSF029218">
    <property type="entry name" value="ParE"/>
    <property type="match status" value="1"/>
</dbReference>
<evidence type="ECO:0000256" key="1">
    <source>
        <dbReference type="ARBA" id="ARBA00006226"/>
    </source>
</evidence>
<keyword evidence="5" id="KW-1185">Reference proteome</keyword>
<comment type="similarity">
    <text evidence="1 3">Belongs to the RelE toxin family.</text>
</comment>
<keyword evidence="2" id="KW-1277">Toxin-antitoxin system</keyword>
<protein>
    <recommendedName>
        <fullName evidence="3">Toxin</fullName>
    </recommendedName>
</protein>
<dbReference type="InterPro" id="IPR051803">
    <property type="entry name" value="TA_system_RelE-like_toxin"/>
</dbReference>
<evidence type="ECO:0000256" key="2">
    <source>
        <dbReference type="ARBA" id="ARBA00022649"/>
    </source>
</evidence>
<evidence type="ECO:0000313" key="5">
    <source>
        <dbReference type="Proteomes" id="UP001642900"/>
    </source>
</evidence>
<reference evidence="4 5" key="1">
    <citation type="submission" date="2020-02" db="EMBL/GenBank/DDBJ databases">
        <title>Genome sequence of strain CCNWXJ40-4.</title>
        <authorList>
            <person name="Gao J."/>
            <person name="Sun J."/>
        </authorList>
    </citation>
    <scope>NUCLEOTIDE SEQUENCE [LARGE SCALE GENOMIC DNA]</scope>
    <source>
        <strain evidence="4 5">CCNWXJ 40-4</strain>
    </source>
</reference>
<dbReference type="EMBL" id="JAAKZF010000033">
    <property type="protein sequence ID" value="NGO53521.1"/>
    <property type="molecule type" value="Genomic_DNA"/>
</dbReference>
<gene>
    <name evidence="4" type="ORF">G6N73_20540</name>
</gene>
<dbReference type="RefSeq" id="WP_165030977.1">
    <property type="nucleotide sequence ID" value="NZ_JAAKZF010000033.1"/>
</dbReference>
<dbReference type="AlphaFoldDB" id="A0A6G4WFJ0"/>
<dbReference type="Proteomes" id="UP001642900">
    <property type="component" value="Unassembled WGS sequence"/>
</dbReference>
<organism evidence="4 5">
    <name type="scientific">Allomesorhizobium camelthorni</name>
    <dbReference type="NCBI Taxonomy" id="475069"/>
    <lineage>
        <taxon>Bacteria</taxon>
        <taxon>Pseudomonadati</taxon>
        <taxon>Pseudomonadota</taxon>
        <taxon>Alphaproteobacteria</taxon>
        <taxon>Hyphomicrobiales</taxon>
        <taxon>Phyllobacteriaceae</taxon>
        <taxon>Allomesorhizobium</taxon>
    </lineage>
</organism>
<dbReference type="PANTHER" id="PTHR33755">
    <property type="entry name" value="TOXIN PARE1-RELATED"/>
    <property type="match status" value="1"/>
</dbReference>
<comment type="caution">
    <text evidence="4">The sequence shown here is derived from an EMBL/GenBank/DDBJ whole genome shotgun (WGS) entry which is preliminary data.</text>
</comment>